<dbReference type="PROSITE" id="PS00622">
    <property type="entry name" value="HTH_LUXR_1"/>
    <property type="match status" value="1"/>
</dbReference>
<evidence type="ECO:0000256" key="3">
    <source>
        <dbReference type="ARBA" id="ARBA00023163"/>
    </source>
</evidence>
<reference evidence="5 6" key="1">
    <citation type="submission" date="2019-05" db="EMBL/GenBank/DDBJ databases">
        <title>Burkholderia sp. DHOD12, isolated from subtropical forest soil.</title>
        <authorList>
            <person name="Gao Z.-H."/>
            <person name="Qiu L.-H."/>
        </authorList>
    </citation>
    <scope>NUCLEOTIDE SEQUENCE [LARGE SCALE GENOMIC DNA]</scope>
    <source>
        <strain evidence="5 6">DHOD12</strain>
    </source>
</reference>
<dbReference type="PROSITE" id="PS50043">
    <property type="entry name" value="HTH_LUXR_2"/>
    <property type="match status" value="1"/>
</dbReference>
<evidence type="ECO:0000256" key="2">
    <source>
        <dbReference type="ARBA" id="ARBA00023125"/>
    </source>
</evidence>
<dbReference type="PANTHER" id="PTHR44688">
    <property type="entry name" value="DNA-BINDING TRANSCRIPTIONAL ACTIVATOR DEVR_DOSR"/>
    <property type="match status" value="1"/>
</dbReference>
<name>A0A4P8J148_9BURK</name>
<proteinExistence type="predicted"/>
<evidence type="ECO:0000259" key="4">
    <source>
        <dbReference type="PROSITE" id="PS50043"/>
    </source>
</evidence>
<dbReference type="KEGG" id="tvl:FAZ95_37150"/>
<dbReference type="Pfam" id="PF00196">
    <property type="entry name" value="GerE"/>
    <property type="match status" value="1"/>
</dbReference>
<dbReference type="InterPro" id="IPR016032">
    <property type="entry name" value="Sig_transdc_resp-reg_C-effctor"/>
</dbReference>
<dbReference type="Gene3D" id="3.30.450.80">
    <property type="entry name" value="Transcription factor LuxR-like, autoinducer-binding domain"/>
    <property type="match status" value="1"/>
</dbReference>
<organism evidence="5 6">
    <name type="scientific">Trinickia violacea</name>
    <dbReference type="NCBI Taxonomy" id="2571746"/>
    <lineage>
        <taxon>Bacteria</taxon>
        <taxon>Pseudomonadati</taxon>
        <taxon>Pseudomonadota</taxon>
        <taxon>Betaproteobacteria</taxon>
        <taxon>Burkholderiales</taxon>
        <taxon>Burkholderiaceae</taxon>
        <taxon>Trinickia</taxon>
    </lineage>
</organism>
<gene>
    <name evidence="5" type="ORF">FAZ95_37150</name>
</gene>
<dbReference type="SUPFAM" id="SSF75516">
    <property type="entry name" value="Pheromone-binding domain of LuxR-like quorum-sensing transcription factors"/>
    <property type="match status" value="1"/>
</dbReference>
<dbReference type="Proteomes" id="UP000298656">
    <property type="component" value="Chromosome 2"/>
</dbReference>
<dbReference type="PANTHER" id="PTHR44688:SF16">
    <property type="entry name" value="DNA-BINDING TRANSCRIPTIONAL ACTIVATOR DEVR_DOSR"/>
    <property type="match status" value="1"/>
</dbReference>
<keyword evidence="6" id="KW-1185">Reference proteome</keyword>
<dbReference type="GO" id="GO:0003677">
    <property type="term" value="F:DNA binding"/>
    <property type="evidence" value="ECO:0007669"/>
    <property type="project" value="UniProtKB-KW"/>
</dbReference>
<dbReference type="AlphaFoldDB" id="A0A4P8J148"/>
<sequence length="239" mass="27133">MSWRREYISRVEQSRNDNARLLDCMAAMANELEFEYVSCGLRVVLPVPQPSMAVFGNFPDSWHKTYIEKGFVSHDPTFQHGLNSSLPMVWEERWTNDTKPFWDEAARHGLRYGWTVAMRPVSGCIGTFSFARSQNSISVRELDEKEPRMLWNAHAVLASVSKQSLEQLIPEHNRSLSRREKEVMRLTAEGKTASDIGTILFLTERTINFHVANVMAKLGATNKIQAAIKAVMLGMLSGN</sequence>
<protein>
    <submittedName>
        <fullName evidence="5">LuxR family transcriptional regulator</fullName>
    </submittedName>
</protein>
<dbReference type="InterPro" id="IPR005143">
    <property type="entry name" value="TF_LuxR_autoind-bd_dom"/>
</dbReference>
<dbReference type="InterPro" id="IPR036388">
    <property type="entry name" value="WH-like_DNA-bd_sf"/>
</dbReference>
<dbReference type="OrthoDB" id="9774661at2"/>
<keyword evidence="3" id="KW-0804">Transcription</keyword>
<dbReference type="SMART" id="SM00421">
    <property type="entry name" value="HTH_LUXR"/>
    <property type="match status" value="1"/>
</dbReference>
<keyword evidence="1" id="KW-0805">Transcription regulation</keyword>
<evidence type="ECO:0000313" key="5">
    <source>
        <dbReference type="EMBL" id="QCP54517.1"/>
    </source>
</evidence>
<dbReference type="PRINTS" id="PR00038">
    <property type="entry name" value="HTHLUXR"/>
</dbReference>
<dbReference type="SUPFAM" id="SSF46894">
    <property type="entry name" value="C-terminal effector domain of the bipartite response regulators"/>
    <property type="match status" value="1"/>
</dbReference>
<dbReference type="InterPro" id="IPR000792">
    <property type="entry name" value="Tscrpt_reg_LuxR_C"/>
</dbReference>
<dbReference type="CDD" id="cd06170">
    <property type="entry name" value="LuxR_C_like"/>
    <property type="match status" value="1"/>
</dbReference>
<accession>A0A4P8J148</accession>
<dbReference type="InterPro" id="IPR036693">
    <property type="entry name" value="TF_LuxR_autoind-bd_dom_sf"/>
</dbReference>
<dbReference type="RefSeq" id="WP_137337277.1">
    <property type="nucleotide sequence ID" value="NZ_CP040078.1"/>
</dbReference>
<evidence type="ECO:0000256" key="1">
    <source>
        <dbReference type="ARBA" id="ARBA00023015"/>
    </source>
</evidence>
<dbReference type="Pfam" id="PF03472">
    <property type="entry name" value="Autoind_bind"/>
    <property type="match status" value="1"/>
</dbReference>
<dbReference type="Gene3D" id="1.10.10.10">
    <property type="entry name" value="Winged helix-like DNA-binding domain superfamily/Winged helix DNA-binding domain"/>
    <property type="match status" value="1"/>
</dbReference>
<dbReference type="GO" id="GO:0006355">
    <property type="term" value="P:regulation of DNA-templated transcription"/>
    <property type="evidence" value="ECO:0007669"/>
    <property type="project" value="InterPro"/>
</dbReference>
<dbReference type="EMBL" id="CP040078">
    <property type="protein sequence ID" value="QCP54517.1"/>
    <property type="molecule type" value="Genomic_DNA"/>
</dbReference>
<evidence type="ECO:0000313" key="6">
    <source>
        <dbReference type="Proteomes" id="UP000298656"/>
    </source>
</evidence>
<keyword evidence="2" id="KW-0238">DNA-binding</keyword>
<feature type="domain" description="HTH luxR-type" evidence="4">
    <location>
        <begin position="169"/>
        <end position="234"/>
    </location>
</feature>